<dbReference type="GO" id="GO:0030395">
    <property type="term" value="F:lactose binding"/>
    <property type="evidence" value="ECO:0007669"/>
    <property type="project" value="TreeGrafter"/>
</dbReference>
<dbReference type="Pfam" id="PF00337">
    <property type="entry name" value="Gal-bind_lectin"/>
    <property type="match status" value="1"/>
</dbReference>
<proteinExistence type="predicted"/>
<dbReference type="Gene3D" id="2.60.120.200">
    <property type="match status" value="1"/>
</dbReference>
<dbReference type="OrthoDB" id="8443340at2759"/>
<dbReference type="InterPro" id="IPR013320">
    <property type="entry name" value="ConA-like_dom_sf"/>
</dbReference>
<sequence>MTGSTFSRPPIYEGVEVDLIIIFSDKEAGWQIKFNVNLGKDSRNLVIHFDVRFDYLEDRSKIVMNSMKDGVFAEEQRESFFPFQEGSDTKLCFTFEHTKITVRLPAGRPVSFPLRFPIVQLLYVSVDELQLKSIIIK</sequence>
<protein>
    <recommendedName>
        <fullName evidence="2">Galectin</fullName>
    </recommendedName>
</protein>
<feature type="domain" description="Galectin" evidence="3">
    <location>
        <begin position="7"/>
        <end position="137"/>
    </location>
</feature>
<dbReference type="AlphaFoldDB" id="A0A2G9QGB0"/>
<keyword evidence="1 2" id="KW-0430">Lectin</keyword>
<name>A0A2G9QGB0_AQUCT</name>
<dbReference type="GO" id="GO:0005615">
    <property type="term" value="C:extracellular space"/>
    <property type="evidence" value="ECO:0007669"/>
    <property type="project" value="TreeGrafter"/>
</dbReference>
<keyword evidence="5" id="KW-1185">Reference proteome</keyword>
<gene>
    <name evidence="4" type="ORF">AB205_0007390</name>
</gene>
<dbReference type="InterPro" id="IPR001079">
    <property type="entry name" value="Galectin_CRD"/>
</dbReference>
<dbReference type="SMART" id="SM00276">
    <property type="entry name" value="GLECT"/>
    <property type="match status" value="1"/>
</dbReference>
<dbReference type="PANTHER" id="PTHR11346:SF97">
    <property type="entry name" value="GALECTIN-1"/>
    <property type="match status" value="1"/>
</dbReference>
<dbReference type="GO" id="GO:0043236">
    <property type="term" value="F:laminin binding"/>
    <property type="evidence" value="ECO:0007669"/>
    <property type="project" value="TreeGrafter"/>
</dbReference>
<evidence type="ECO:0000256" key="1">
    <source>
        <dbReference type="ARBA" id="ARBA00022734"/>
    </source>
</evidence>
<dbReference type="Proteomes" id="UP000228934">
    <property type="component" value="Unassembled WGS sequence"/>
</dbReference>
<evidence type="ECO:0000313" key="5">
    <source>
        <dbReference type="Proteomes" id="UP000228934"/>
    </source>
</evidence>
<dbReference type="PROSITE" id="PS51304">
    <property type="entry name" value="GALECTIN"/>
    <property type="match status" value="1"/>
</dbReference>
<accession>A0A2G9QGB0</accession>
<reference evidence="5" key="1">
    <citation type="journal article" date="2017" name="Nat. Commun.">
        <title>The North American bullfrog draft genome provides insight into hormonal regulation of long noncoding RNA.</title>
        <authorList>
            <person name="Hammond S.A."/>
            <person name="Warren R.L."/>
            <person name="Vandervalk B.P."/>
            <person name="Kucuk E."/>
            <person name="Khan H."/>
            <person name="Gibb E.A."/>
            <person name="Pandoh P."/>
            <person name="Kirk H."/>
            <person name="Zhao Y."/>
            <person name="Jones M."/>
            <person name="Mungall A.J."/>
            <person name="Coope R."/>
            <person name="Pleasance S."/>
            <person name="Moore R.A."/>
            <person name="Holt R.A."/>
            <person name="Round J.M."/>
            <person name="Ohora S."/>
            <person name="Walle B.V."/>
            <person name="Veldhoen N."/>
            <person name="Helbing C.C."/>
            <person name="Birol I."/>
        </authorList>
    </citation>
    <scope>NUCLEOTIDE SEQUENCE [LARGE SCALE GENOMIC DNA]</scope>
</reference>
<evidence type="ECO:0000259" key="3">
    <source>
        <dbReference type="PROSITE" id="PS51304"/>
    </source>
</evidence>
<evidence type="ECO:0000313" key="4">
    <source>
        <dbReference type="EMBL" id="PIO14658.1"/>
    </source>
</evidence>
<dbReference type="PANTHER" id="PTHR11346">
    <property type="entry name" value="GALECTIN"/>
    <property type="match status" value="1"/>
</dbReference>
<dbReference type="CDD" id="cd00070">
    <property type="entry name" value="GLECT"/>
    <property type="match status" value="1"/>
</dbReference>
<dbReference type="InterPro" id="IPR044156">
    <property type="entry name" value="Galectin-like"/>
</dbReference>
<dbReference type="EMBL" id="KV997082">
    <property type="protein sequence ID" value="PIO14658.1"/>
    <property type="molecule type" value="Genomic_DNA"/>
</dbReference>
<organism evidence="4 5">
    <name type="scientific">Aquarana catesbeiana</name>
    <name type="common">American bullfrog</name>
    <name type="synonym">Rana catesbeiana</name>
    <dbReference type="NCBI Taxonomy" id="8400"/>
    <lineage>
        <taxon>Eukaryota</taxon>
        <taxon>Metazoa</taxon>
        <taxon>Chordata</taxon>
        <taxon>Craniata</taxon>
        <taxon>Vertebrata</taxon>
        <taxon>Euteleostomi</taxon>
        <taxon>Amphibia</taxon>
        <taxon>Batrachia</taxon>
        <taxon>Anura</taxon>
        <taxon>Neobatrachia</taxon>
        <taxon>Ranoidea</taxon>
        <taxon>Ranidae</taxon>
        <taxon>Aquarana</taxon>
    </lineage>
</organism>
<dbReference type="SUPFAM" id="SSF49899">
    <property type="entry name" value="Concanavalin A-like lectins/glucanases"/>
    <property type="match status" value="1"/>
</dbReference>
<evidence type="ECO:0000256" key="2">
    <source>
        <dbReference type="RuleBase" id="RU102079"/>
    </source>
</evidence>
<dbReference type="SMART" id="SM00908">
    <property type="entry name" value="Gal-bind_lectin"/>
    <property type="match status" value="1"/>
</dbReference>